<keyword evidence="3" id="KW-1185">Reference proteome</keyword>
<protein>
    <submittedName>
        <fullName evidence="2">Uncharacterized protein</fullName>
    </submittedName>
</protein>
<reference evidence="2" key="1">
    <citation type="submission" date="2020-08" db="EMBL/GenBank/DDBJ databases">
        <title>Multicomponent nature underlies the extraordinary mechanical properties of spider dragline silk.</title>
        <authorList>
            <person name="Kono N."/>
            <person name="Nakamura H."/>
            <person name="Mori M."/>
            <person name="Yoshida Y."/>
            <person name="Ohtoshi R."/>
            <person name="Malay A.D."/>
            <person name="Moran D.A.P."/>
            <person name="Tomita M."/>
            <person name="Numata K."/>
            <person name="Arakawa K."/>
        </authorList>
    </citation>
    <scope>NUCLEOTIDE SEQUENCE</scope>
</reference>
<evidence type="ECO:0000313" key="2">
    <source>
        <dbReference type="EMBL" id="GFY71363.1"/>
    </source>
</evidence>
<keyword evidence="1" id="KW-1133">Transmembrane helix</keyword>
<dbReference type="Proteomes" id="UP000886998">
    <property type="component" value="Unassembled WGS sequence"/>
</dbReference>
<evidence type="ECO:0000313" key="3">
    <source>
        <dbReference type="Proteomes" id="UP000886998"/>
    </source>
</evidence>
<evidence type="ECO:0000256" key="1">
    <source>
        <dbReference type="SAM" id="Phobius"/>
    </source>
</evidence>
<feature type="transmembrane region" description="Helical" evidence="1">
    <location>
        <begin position="14"/>
        <end position="32"/>
    </location>
</feature>
<feature type="transmembrane region" description="Helical" evidence="1">
    <location>
        <begin position="96"/>
        <end position="117"/>
    </location>
</feature>
<dbReference type="EMBL" id="BMAV01018761">
    <property type="protein sequence ID" value="GFY71363.1"/>
    <property type="molecule type" value="Genomic_DNA"/>
</dbReference>
<dbReference type="AlphaFoldDB" id="A0A8X6YFI6"/>
<gene>
    <name evidence="2" type="ORF">TNIN_281991</name>
</gene>
<proteinExistence type="predicted"/>
<keyword evidence="1" id="KW-0812">Transmembrane</keyword>
<sequence>MQCMSLLTIVVQKALLAVVFILGPSILTLKYTNSTLTLALSSELSYLYLISGLMLTCLRIVILLNSNATLTLAPSSIVSYLWLMSGLMLSCPRSVILWNINAVLTLVLSSEMSYLGIMSV</sequence>
<feature type="transmembrane region" description="Helical" evidence="1">
    <location>
        <begin position="70"/>
        <end position="89"/>
    </location>
</feature>
<accession>A0A8X6YFI6</accession>
<comment type="caution">
    <text evidence="2">The sequence shown here is derived from an EMBL/GenBank/DDBJ whole genome shotgun (WGS) entry which is preliminary data.</text>
</comment>
<feature type="transmembrane region" description="Helical" evidence="1">
    <location>
        <begin position="44"/>
        <end position="64"/>
    </location>
</feature>
<keyword evidence="1" id="KW-0472">Membrane</keyword>
<organism evidence="2 3">
    <name type="scientific">Trichonephila inaurata madagascariensis</name>
    <dbReference type="NCBI Taxonomy" id="2747483"/>
    <lineage>
        <taxon>Eukaryota</taxon>
        <taxon>Metazoa</taxon>
        <taxon>Ecdysozoa</taxon>
        <taxon>Arthropoda</taxon>
        <taxon>Chelicerata</taxon>
        <taxon>Arachnida</taxon>
        <taxon>Araneae</taxon>
        <taxon>Araneomorphae</taxon>
        <taxon>Entelegynae</taxon>
        <taxon>Araneoidea</taxon>
        <taxon>Nephilidae</taxon>
        <taxon>Trichonephila</taxon>
        <taxon>Trichonephila inaurata</taxon>
    </lineage>
</organism>
<name>A0A8X6YFI6_9ARAC</name>